<dbReference type="PRINTS" id="PR00100">
    <property type="entry name" value="AOTCASE"/>
</dbReference>
<evidence type="ECO:0000256" key="3">
    <source>
        <dbReference type="ARBA" id="ARBA00013007"/>
    </source>
</evidence>
<evidence type="ECO:0000256" key="1">
    <source>
        <dbReference type="ARBA" id="ARBA00004975"/>
    </source>
</evidence>
<dbReference type="EMBL" id="JADOUE010000001">
    <property type="protein sequence ID" value="MBG6121529.1"/>
    <property type="molecule type" value="Genomic_DNA"/>
</dbReference>
<dbReference type="GO" id="GO:0042450">
    <property type="term" value="P:L-arginine biosynthetic process via ornithine"/>
    <property type="evidence" value="ECO:0007669"/>
    <property type="project" value="UniProtKB-UniRule"/>
</dbReference>
<proteinExistence type="inferred from homology"/>
<dbReference type="FunFam" id="3.40.50.1370:FF:000008">
    <property type="entry name" value="Ornithine carbamoyltransferase"/>
    <property type="match status" value="1"/>
</dbReference>
<evidence type="ECO:0000256" key="2">
    <source>
        <dbReference type="ARBA" id="ARBA00007805"/>
    </source>
</evidence>
<dbReference type="InterPro" id="IPR006131">
    <property type="entry name" value="Asp_carbamoyltransf_Asp/Orn-bd"/>
</dbReference>
<feature type="binding site" evidence="7">
    <location>
        <begin position="56"/>
        <end position="59"/>
    </location>
    <ligand>
        <name>carbamoyl phosphate</name>
        <dbReference type="ChEBI" id="CHEBI:58228"/>
    </ligand>
</feature>
<accession>A0A931GXG7</accession>
<name>A0A931GXG7_9CORY</name>
<evidence type="ECO:0000256" key="5">
    <source>
        <dbReference type="ARBA" id="ARBA00022679"/>
    </source>
</evidence>
<feature type="domain" description="Aspartate/ornithine carbamoyltransferase Asp/Orn-binding" evidence="8">
    <location>
        <begin position="160"/>
        <end position="314"/>
    </location>
</feature>
<dbReference type="NCBIfam" id="NF001986">
    <property type="entry name" value="PRK00779.1"/>
    <property type="match status" value="1"/>
</dbReference>
<dbReference type="InterPro" id="IPR006130">
    <property type="entry name" value="Asp/Orn_carbamoylTrfase"/>
</dbReference>
<feature type="binding site" evidence="7">
    <location>
        <position position="235"/>
    </location>
    <ligand>
        <name>L-ornithine</name>
        <dbReference type="ChEBI" id="CHEBI:46911"/>
    </ligand>
</feature>
<dbReference type="PRINTS" id="PR00102">
    <property type="entry name" value="OTCASE"/>
</dbReference>
<sequence length="334" mass="36409">MIQPTTGVRHFLADDDVTPEEQAEILALAAELKAAPFSRRPLEGPKAVAVLFDKTSTRTRFSFYVGIEQLGGTAIVTDSGSSQMGKGETYQDTGAVLSRYVDAIVWRTYAHQNFHDMAETATVPIVNSLSDDLHPCQILADLQTVIENLCPEAGAQGLRGKKAVYLGDGDNNMANSYMIGFATAGMDIAIVAPDGFLPKAEFVDRAQARAKLTGTTVTVTSDLSAVDGADVVITDTWVSMGMEGDGLDRRTPFLPYQVNQAVMDRANKDAIFLHCLPAYRDSEVTADVIDGPQSRVFDEAENRLHAQKALLVWLLERNTKEEINARKQDREVAP</sequence>
<dbReference type="InterPro" id="IPR002292">
    <property type="entry name" value="Orn/put_carbamltrans"/>
</dbReference>
<gene>
    <name evidence="10" type="ORF">IW254_000498</name>
</gene>
<feature type="binding site" evidence="7">
    <location>
        <begin position="134"/>
        <end position="137"/>
    </location>
    <ligand>
        <name>carbamoyl phosphate</name>
        <dbReference type="ChEBI" id="CHEBI:58228"/>
    </ligand>
</feature>
<feature type="binding site" evidence="7">
    <location>
        <position position="172"/>
    </location>
    <ligand>
        <name>L-ornithine</name>
        <dbReference type="ChEBI" id="CHEBI:46911"/>
    </ligand>
</feature>
<evidence type="ECO:0000256" key="7">
    <source>
        <dbReference type="HAMAP-Rule" id="MF_01109"/>
    </source>
</evidence>
<dbReference type="GO" id="GO:0005737">
    <property type="term" value="C:cytoplasm"/>
    <property type="evidence" value="ECO:0007669"/>
    <property type="project" value="UniProtKB-SubCell"/>
</dbReference>
<dbReference type="Proteomes" id="UP000658613">
    <property type="component" value="Unassembled WGS sequence"/>
</dbReference>
<feature type="binding site" evidence="7">
    <location>
        <position position="83"/>
    </location>
    <ligand>
        <name>carbamoyl phosphate</name>
        <dbReference type="ChEBI" id="CHEBI:58228"/>
    </ligand>
</feature>
<dbReference type="Pfam" id="PF00185">
    <property type="entry name" value="OTCace"/>
    <property type="match status" value="1"/>
</dbReference>
<feature type="binding site" evidence="7">
    <location>
        <begin position="239"/>
        <end position="240"/>
    </location>
    <ligand>
        <name>L-ornithine</name>
        <dbReference type="ChEBI" id="CHEBI:46911"/>
    </ligand>
</feature>
<comment type="similarity">
    <text evidence="2 7">Belongs to the aspartate/ornithine carbamoyltransferase superfamily. OTCase family.</text>
</comment>
<dbReference type="InterPro" id="IPR024904">
    <property type="entry name" value="OTCase_ArgI"/>
</dbReference>
<comment type="subcellular location">
    <subcellularLocation>
        <location evidence="7">Cytoplasm</location>
    </subcellularLocation>
</comment>
<dbReference type="PANTHER" id="PTHR45753:SF3">
    <property type="entry name" value="ORNITHINE TRANSCARBAMYLASE, MITOCHONDRIAL"/>
    <property type="match status" value="1"/>
</dbReference>
<reference evidence="10" key="1">
    <citation type="submission" date="2020-11" db="EMBL/GenBank/DDBJ databases">
        <title>Sequencing the genomes of 1000 actinobacteria strains.</title>
        <authorList>
            <person name="Klenk H.-P."/>
        </authorList>
    </citation>
    <scope>NUCLEOTIDE SEQUENCE</scope>
    <source>
        <strain evidence="10">DSM 45632</strain>
    </source>
</reference>
<dbReference type="Gene3D" id="3.40.50.1370">
    <property type="entry name" value="Aspartate/ornithine carbamoyltransferase"/>
    <property type="match status" value="2"/>
</dbReference>
<dbReference type="InterPro" id="IPR006132">
    <property type="entry name" value="Asp/Orn_carbamoyltranf_P-bd"/>
</dbReference>
<comment type="caution">
    <text evidence="10">The sequence shown here is derived from an EMBL/GenBank/DDBJ whole genome shotgun (WGS) entry which is preliminary data.</text>
</comment>
<evidence type="ECO:0000313" key="11">
    <source>
        <dbReference type="Proteomes" id="UP000658613"/>
    </source>
</evidence>
<evidence type="ECO:0000313" key="10">
    <source>
        <dbReference type="EMBL" id="MBG6121529.1"/>
    </source>
</evidence>
<evidence type="ECO:0000259" key="8">
    <source>
        <dbReference type="Pfam" id="PF00185"/>
    </source>
</evidence>
<dbReference type="SUPFAM" id="SSF53671">
    <property type="entry name" value="Aspartate/ornithine carbamoyltransferase"/>
    <property type="match status" value="1"/>
</dbReference>
<dbReference type="AlphaFoldDB" id="A0A931GXG7"/>
<dbReference type="RefSeq" id="WP_196824068.1">
    <property type="nucleotide sequence ID" value="NZ_CP046980.1"/>
</dbReference>
<dbReference type="GO" id="GO:0004585">
    <property type="term" value="F:ornithine carbamoyltransferase activity"/>
    <property type="evidence" value="ECO:0007669"/>
    <property type="project" value="UniProtKB-UniRule"/>
</dbReference>
<evidence type="ECO:0000259" key="9">
    <source>
        <dbReference type="Pfam" id="PF02729"/>
    </source>
</evidence>
<dbReference type="InterPro" id="IPR036901">
    <property type="entry name" value="Asp/Orn_carbamoylTrfase_sf"/>
</dbReference>
<comment type="pathway">
    <text evidence="1">Amino-acid biosynthesis; L-arginine biosynthesis; L-arginine from L-ornithine and carbamoyl phosphate: step 1/3.</text>
</comment>
<dbReference type="EC" id="2.1.3.3" evidence="3 7"/>
<protein>
    <recommendedName>
        <fullName evidence="4 7">Ornithine carbamoyltransferase</fullName>
        <shortName evidence="7">OTCase</shortName>
        <ecNumber evidence="3 7">2.1.3.3</ecNumber>
    </recommendedName>
</protein>
<dbReference type="Pfam" id="PF02729">
    <property type="entry name" value="OTCace_N"/>
    <property type="match status" value="1"/>
</dbReference>
<evidence type="ECO:0000256" key="6">
    <source>
        <dbReference type="ARBA" id="ARBA00048772"/>
    </source>
</evidence>
<keyword evidence="7" id="KW-0963">Cytoplasm</keyword>
<comment type="catalytic activity">
    <reaction evidence="6 7">
        <text>carbamoyl phosphate + L-ornithine = L-citrulline + phosphate + H(+)</text>
        <dbReference type="Rhea" id="RHEA:19513"/>
        <dbReference type="ChEBI" id="CHEBI:15378"/>
        <dbReference type="ChEBI" id="CHEBI:43474"/>
        <dbReference type="ChEBI" id="CHEBI:46911"/>
        <dbReference type="ChEBI" id="CHEBI:57743"/>
        <dbReference type="ChEBI" id="CHEBI:58228"/>
        <dbReference type="EC" id="2.1.3.3"/>
    </reaction>
</comment>
<dbReference type="PROSITE" id="PS00097">
    <property type="entry name" value="CARBAMOYLTRANSFERASE"/>
    <property type="match status" value="1"/>
</dbReference>
<dbReference type="PANTHER" id="PTHR45753">
    <property type="entry name" value="ORNITHINE CARBAMOYLTRANSFERASE, MITOCHONDRIAL"/>
    <property type="match status" value="1"/>
</dbReference>
<evidence type="ECO:0000256" key="4">
    <source>
        <dbReference type="ARBA" id="ARBA00016634"/>
    </source>
</evidence>
<organism evidence="10 11">
    <name type="scientific">Corynebacterium aquatimens</name>
    <dbReference type="NCBI Taxonomy" id="1190508"/>
    <lineage>
        <taxon>Bacteria</taxon>
        <taxon>Bacillati</taxon>
        <taxon>Actinomycetota</taxon>
        <taxon>Actinomycetes</taxon>
        <taxon>Mycobacteriales</taxon>
        <taxon>Corynebacteriaceae</taxon>
        <taxon>Corynebacterium</taxon>
    </lineage>
</organism>
<keyword evidence="11" id="KW-1185">Reference proteome</keyword>
<feature type="domain" description="Aspartate/ornithine carbamoyltransferase carbamoyl-P binding" evidence="9">
    <location>
        <begin position="9"/>
        <end position="147"/>
    </location>
</feature>
<keyword evidence="5 7" id="KW-0808">Transferase</keyword>
<feature type="binding site" evidence="7">
    <location>
        <position position="303"/>
    </location>
    <ligand>
        <name>carbamoyl phosphate</name>
        <dbReference type="ChEBI" id="CHEBI:58228"/>
    </ligand>
</feature>
<feature type="binding site" evidence="7">
    <location>
        <position position="107"/>
    </location>
    <ligand>
        <name>carbamoyl phosphate</name>
        <dbReference type="ChEBI" id="CHEBI:58228"/>
    </ligand>
</feature>
<dbReference type="GO" id="GO:0019240">
    <property type="term" value="P:citrulline biosynthetic process"/>
    <property type="evidence" value="ECO:0007669"/>
    <property type="project" value="TreeGrafter"/>
</dbReference>
<dbReference type="HAMAP" id="MF_01109">
    <property type="entry name" value="OTCase"/>
    <property type="match status" value="1"/>
</dbReference>
<dbReference type="NCBIfam" id="TIGR00658">
    <property type="entry name" value="orni_carb_tr"/>
    <property type="match status" value="1"/>
</dbReference>
<dbReference type="GO" id="GO:0016597">
    <property type="term" value="F:amino acid binding"/>
    <property type="evidence" value="ECO:0007669"/>
    <property type="project" value="InterPro"/>
</dbReference>
<feature type="binding site" evidence="7">
    <location>
        <begin position="275"/>
        <end position="276"/>
    </location>
    <ligand>
        <name>carbamoyl phosphate</name>
        <dbReference type="ChEBI" id="CHEBI:58228"/>
    </ligand>
</feature>